<proteinExistence type="evidence at transcript level"/>
<dbReference type="FunFam" id="3.20.20.80:FF:000069">
    <property type="entry name" value="Beta-glucosidase 1"/>
    <property type="match status" value="1"/>
</dbReference>
<gene>
    <name evidence="6" type="primary">AA7GT</name>
</gene>
<evidence type="ECO:0000256" key="3">
    <source>
        <dbReference type="ARBA" id="ARBA00023180"/>
    </source>
</evidence>
<keyword evidence="2 5" id="KW-0732">Signal</keyword>
<dbReference type="InterPro" id="IPR017853">
    <property type="entry name" value="GH"/>
</dbReference>
<sequence length="515" mass="58467">MISYSLFFLLAFLFLYLVEFGISQSNAPKFSRDDFSSEFVFGAGTLAYQYEGATAEDGRSPSIWDAFTHAGGMPDKSTGDVASDGYHKYKEDVKLMSDTGLEAYRFSISWSRLLPNGRGAVNPKGIKYYNDLINELVGHGIQPHATLYHLDLPQVLEDEYEGWLSPKIIDDFKEYSDVCFREFGDRVSHWTPIVEPNIVALGAYDGGQFPPQRCSYPFGNCTAGDSTVEPYIAVHNFLLAHAAVVKLYRTKYQDIQNGWIGFNVYTNWFYPFTNSPADVEAAERVMDFMIGWIINPVVFGDYPKILKKNAGQRLPSFTKSQSEQVKGSFDFIGINHYSSAYVKDNSNVPMPDLRDFQRDMCAILTDSLNETESSQGPPTSIMSDPPGFRKILEYFKHKYNNPPIYIQENGFGLGVKNQVNDTDRIDYLRDYIGSMLEAIREGSDMRGYFVWSFIDVFELLAGYQSGFGLYHVDFSNGNLTREPKLSAKWYSNFLKRKNDIHIQRADQQGISISLQ</sequence>
<reference evidence="6" key="1">
    <citation type="journal article" date="2012" name="J. Plant Physiol.">
        <title>Isolation of an acyl-glucose-dependent anthocyanin 7-O-glucosyltransferase from the monocot Agapanthus africanus.</title>
        <authorList>
            <person name="Miyahara T."/>
            <person name="Takahashi M."/>
            <person name="Ozeki Y."/>
            <person name="Sasaki N."/>
        </authorList>
    </citation>
    <scope>NUCLEOTIDE SEQUENCE</scope>
</reference>
<accession>I7GSQ8</accession>
<dbReference type="BioCyc" id="MetaCyc:MONOMER-17998"/>
<dbReference type="KEGG" id="ag:BAM29304"/>
<keyword evidence="3" id="KW-0325">Glycoprotein</keyword>
<name>I7GSQ8_AGAAF</name>
<keyword evidence="6" id="KW-0808">Transferase</keyword>
<dbReference type="PANTHER" id="PTHR10353:SF29">
    <property type="entry name" value="BETA-GLUCOSIDASE 11"/>
    <property type="match status" value="1"/>
</dbReference>
<dbReference type="PRINTS" id="PR00131">
    <property type="entry name" value="GLHYDRLASE1"/>
</dbReference>
<evidence type="ECO:0000256" key="1">
    <source>
        <dbReference type="ARBA" id="ARBA00010838"/>
    </source>
</evidence>
<dbReference type="GO" id="GO:0008422">
    <property type="term" value="F:beta-glucosidase activity"/>
    <property type="evidence" value="ECO:0007669"/>
    <property type="project" value="UniProtKB-ARBA"/>
</dbReference>
<dbReference type="Pfam" id="PF00232">
    <property type="entry name" value="Glyco_hydro_1"/>
    <property type="match status" value="1"/>
</dbReference>
<evidence type="ECO:0000256" key="5">
    <source>
        <dbReference type="SAM" id="SignalP"/>
    </source>
</evidence>
<dbReference type="AlphaFoldDB" id="I7GSQ8"/>
<dbReference type="EMBL" id="AB692769">
    <property type="protein sequence ID" value="BAM29304.1"/>
    <property type="molecule type" value="mRNA"/>
</dbReference>
<dbReference type="SUPFAM" id="SSF51445">
    <property type="entry name" value="(Trans)glycosidases"/>
    <property type="match status" value="1"/>
</dbReference>
<feature type="chain" id="PRO_5003709768" evidence="5">
    <location>
        <begin position="24"/>
        <end position="515"/>
    </location>
</feature>
<dbReference type="PANTHER" id="PTHR10353">
    <property type="entry name" value="GLYCOSYL HYDROLASE"/>
    <property type="match status" value="1"/>
</dbReference>
<protein>
    <submittedName>
        <fullName evidence="6">Acyl-glucose-dependent anthocyanin 7-O-glucosyltransferase</fullName>
    </submittedName>
</protein>
<evidence type="ECO:0000256" key="4">
    <source>
        <dbReference type="RuleBase" id="RU003690"/>
    </source>
</evidence>
<feature type="signal peptide" evidence="5">
    <location>
        <begin position="1"/>
        <end position="23"/>
    </location>
</feature>
<organism evidence="6">
    <name type="scientific">Agapanthus africanus</name>
    <name type="common">Lily of the Nile</name>
    <name type="synonym">Crinum africanum</name>
    <dbReference type="NCBI Taxonomy" id="51501"/>
    <lineage>
        <taxon>Eukaryota</taxon>
        <taxon>Viridiplantae</taxon>
        <taxon>Streptophyta</taxon>
        <taxon>Embryophyta</taxon>
        <taxon>Tracheophyta</taxon>
        <taxon>Spermatophyta</taxon>
        <taxon>Magnoliopsida</taxon>
        <taxon>Liliopsida</taxon>
        <taxon>Asparagales</taxon>
        <taxon>Amaryllidaceae</taxon>
        <taxon>Agapanthoideae</taxon>
        <taxon>Agapanthus</taxon>
    </lineage>
</organism>
<dbReference type="GO" id="GO:0016740">
    <property type="term" value="F:transferase activity"/>
    <property type="evidence" value="ECO:0007669"/>
    <property type="project" value="UniProtKB-KW"/>
</dbReference>
<dbReference type="GO" id="GO:0005975">
    <property type="term" value="P:carbohydrate metabolic process"/>
    <property type="evidence" value="ECO:0007669"/>
    <property type="project" value="InterPro"/>
</dbReference>
<evidence type="ECO:0000256" key="2">
    <source>
        <dbReference type="ARBA" id="ARBA00022729"/>
    </source>
</evidence>
<comment type="similarity">
    <text evidence="1 4">Belongs to the glycosyl hydrolase 1 family.</text>
</comment>
<dbReference type="Gene3D" id="3.20.20.80">
    <property type="entry name" value="Glycosidases"/>
    <property type="match status" value="1"/>
</dbReference>
<dbReference type="InterPro" id="IPR001360">
    <property type="entry name" value="Glyco_hydro_1"/>
</dbReference>
<evidence type="ECO:0000313" key="6">
    <source>
        <dbReference type="EMBL" id="BAM29304.1"/>
    </source>
</evidence>